<dbReference type="InterPro" id="IPR048386">
    <property type="entry name" value="Med15_C"/>
</dbReference>
<evidence type="ECO:0000259" key="1">
    <source>
        <dbReference type="Pfam" id="PF21539"/>
    </source>
</evidence>
<accession>A0AA86W3N8</accession>
<gene>
    <name evidence="2" type="ORF">AYBTSS11_LOCUS30122</name>
</gene>
<keyword evidence="3" id="KW-1185">Reference proteome</keyword>
<dbReference type="InterPro" id="IPR044661">
    <property type="entry name" value="MED15a/b/c-like"/>
</dbReference>
<reference evidence="2" key="1">
    <citation type="submission" date="2023-10" db="EMBL/GenBank/DDBJ databases">
        <authorList>
            <person name="Domelevo Entfellner J.-B."/>
        </authorList>
    </citation>
    <scope>NUCLEOTIDE SEQUENCE</scope>
</reference>
<dbReference type="Proteomes" id="UP001189624">
    <property type="component" value="Chromosome 11"/>
</dbReference>
<organism evidence="2 3">
    <name type="scientific">Sphenostylis stenocarpa</name>
    <dbReference type="NCBI Taxonomy" id="92480"/>
    <lineage>
        <taxon>Eukaryota</taxon>
        <taxon>Viridiplantae</taxon>
        <taxon>Streptophyta</taxon>
        <taxon>Embryophyta</taxon>
        <taxon>Tracheophyta</taxon>
        <taxon>Spermatophyta</taxon>
        <taxon>Magnoliopsida</taxon>
        <taxon>eudicotyledons</taxon>
        <taxon>Gunneridae</taxon>
        <taxon>Pentapetalae</taxon>
        <taxon>rosids</taxon>
        <taxon>fabids</taxon>
        <taxon>Fabales</taxon>
        <taxon>Fabaceae</taxon>
        <taxon>Papilionoideae</taxon>
        <taxon>50 kb inversion clade</taxon>
        <taxon>NPAAA clade</taxon>
        <taxon>indigoferoid/millettioid clade</taxon>
        <taxon>Phaseoleae</taxon>
        <taxon>Sphenostylis</taxon>
    </lineage>
</organism>
<sequence length="622" mass="68994">MLLPSDLMFMGYNLGKVSPLTMISLRTSNLTMISLGGSLYICGTLFCISLFKFCFGYLCGIVKQSGLPLACLSGLVHHVEKYEVMLNAVAENEVEYCHVLSKKIKEVFSQLKTAESKHCLSNSTASGKVLSAQGIEMGAGKSANVDWKEQVCQKVQKMKSAYGPKVYTSYQQMNRARQKSGPSHSSISPVKILETKPSPQTGRQNYHTWKDVCQQNKICLREPQVAKQHSHSPQDLNQLCIMKGPENAVQKHTQGARKATEAFGVGVSVNSPGISASPLTENCNNLTEISHKPTLTFDEPSTETKHLLNVLTCISPEALNASVSEIREVVHLNDVMPTPEFLNRPLKMLQQQKQPGLITQTGKNLASDIEPSSQARYVTCHDFVPTLSKRSHSMNTMAAFDTYRISASSCHSFKQLADAEKHDWTSEKSCLLEEIKEINNRLIDSEIVLVENDSSFHKEPGGATEDSDGLIIEFLFNAVTVNQNLISHLSNDRKSIIKPLRLLVPTNYPFSSPVIVDKNLSEVSEGQKDLSTIAKSKLRVSLRCLNQTWSLGDIAMFWEGCARETIFEQAKAFGGGTFSSIYGGNIENREKGRKNKEKHTNTETPIIFRGSVVWFIGKYSNQ</sequence>
<feature type="domain" description="ARC105/Med15 mediator subunit C-terminal" evidence="1">
    <location>
        <begin position="484"/>
        <end position="563"/>
    </location>
</feature>
<protein>
    <recommendedName>
        <fullName evidence="1">ARC105/Med15 mediator subunit C-terminal domain-containing protein</fullName>
    </recommendedName>
</protein>
<dbReference type="EMBL" id="OY731408">
    <property type="protein sequence ID" value="CAJ1977951.1"/>
    <property type="molecule type" value="Genomic_DNA"/>
</dbReference>
<evidence type="ECO:0000313" key="2">
    <source>
        <dbReference type="EMBL" id="CAJ1977951.1"/>
    </source>
</evidence>
<dbReference type="Pfam" id="PF21539">
    <property type="entry name" value="Med15_C"/>
    <property type="match status" value="1"/>
</dbReference>
<dbReference type="PANTHER" id="PTHR33137:SF37">
    <property type="entry name" value="MEDIATOR COMPLEX SUBUNIT 15 KIX DOMAIN-CONTAINING PROTEIN"/>
    <property type="match status" value="1"/>
</dbReference>
<proteinExistence type="predicted"/>
<dbReference type="GO" id="GO:0003713">
    <property type="term" value="F:transcription coactivator activity"/>
    <property type="evidence" value="ECO:0007669"/>
    <property type="project" value="InterPro"/>
</dbReference>
<dbReference type="GO" id="GO:0031490">
    <property type="term" value="F:chromatin DNA binding"/>
    <property type="evidence" value="ECO:0007669"/>
    <property type="project" value="InterPro"/>
</dbReference>
<dbReference type="AlphaFoldDB" id="A0AA86W3N8"/>
<name>A0AA86W3N8_9FABA</name>
<evidence type="ECO:0000313" key="3">
    <source>
        <dbReference type="Proteomes" id="UP001189624"/>
    </source>
</evidence>
<dbReference type="PANTHER" id="PTHR33137">
    <property type="entry name" value="MEDIATOR OF RNA POLYMERASE II TRANSCRIPTION SUBUNIT 15A-RELATED"/>
    <property type="match status" value="1"/>
</dbReference>
<dbReference type="Gramene" id="rna-AYBTSS11_LOCUS30122">
    <property type="protein sequence ID" value="CAJ1977951.1"/>
    <property type="gene ID" value="gene-AYBTSS11_LOCUS30122"/>
</dbReference>